<gene>
    <name evidence="1" type="ORF">REIFOR_01598</name>
</gene>
<accession>A0A2K8KPP8</accession>
<proteinExistence type="predicted"/>
<reference evidence="1 2" key="1">
    <citation type="journal article" date="2017" name="Environ. Microbiol.">
        <title>Genomic and physiological analyses of 'Reinekea forsetii' reveal a versatile opportunistic lifestyle during spring algae blooms.</title>
        <authorList>
            <person name="Avci B."/>
            <person name="Hahnke R.L."/>
            <person name="Chafee M."/>
            <person name="Fischer T."/>
            <person name="Gruber-Vodicka H."/>
            <person name="Tegetmeyer H.E."/>
            <person name="Harder J."/>
            <person name="Fuchs B.M."/>
            <person name="Amann R.I."/>
            <person name="Teeling H."/>
        </authorList>
    </citation>
    <scope>NUCLEOTIDE SEQUENCE [LARGE SCALE GENOMIC DNA]</scope>
    <source>
        <strain evidence="1 2">Hel1_31_D35</strain>
    </source>
</reference>
<evidence type="ECO:0000313" key="2">
    <source>
        <dbReference type="Proteomes" id="UP000229757"/>
    </source>
</evidence>
<dbReference type="OrthoDB" id="6197576at2"/>
<sequence>MQLLTLTQIPSELEQQLFQQLLVADDVLLLTGRALPLCYRARPYACQAMVRQVEIDKLGGQPDGDWTLIDDARWVELSALSAKTIVW</sequence>
<dbReference type="EMBL" id="CP011797">
    <property type="protein sequence ID" value="ATX76743.1"/>
    <property type="molecule type" value="Genomic_DNA"/>
</dbReference>
<evidence type="ECO:0000313" key="1">
    <source>
        <dbReference type="EMBL" id="ATX76743.1"/>
    </source>
</evidence>
<dbReference type="KEGG" id="rfo:REIFOR_01598"/>
<dbReference type="Proteomes" id="UP000229757">
    <property type="component" value="Chromosome"/>
</dbReference>
<name>A0A2K8KPP8_9GAMM</name>
<dbReference type="RefSeq" id="WP_100257058.1">
    <property type="nucleotide sequence ID" value="NZ_CP011797.1"/>
</dbReference>
<keyword evidence="2" id="KW-1185">Reference proteome</keyword>
<protein>
    <submittedName>
        <fullName evidence="1">Uncharacterized protein</fullName>
    </submittedName>
</protein>
<organism evidence="1 2">
    <name type="scientific">Reinekea forsetii</name>
    <dbReference type="NCBI Taxonomy" id="1336806"/>
    <lineage>
        <taxon>Bacteria</taxon>
        <taxon>Pseudomonadati</taxon>
        <taxon>Pseudomonadota</taxon>
        <taxon>Gammaproteobacteria</taxon>
        <taxon>Oceanospirillales</taxon>
        <taxon>Saccharospirillaceae</taxon>
        <taxon>Reinekea</taxon>
    </lineage>
</organism>
<dbReference type="AlphaFoldDB" id="A0A2K8KPP8"/>